<dbReference type="AlphaFoldDB" id="J3MB10"/>
<dbReference type="EnsemblPlants" id="OB06G12040.1">
    <property type="protein sequence ID" value="OB06G12040.1"/>
    <property type="gene ID" value="OB06G12040"/>
</dbReference>
<reference evidence="1" key="1">
    <citation type="journal article" date="2013" name="Nat. Commun.">
        <title>Whole-genome sequencing of Oryza brachyantha reveals mechanisms underlying Oryza genome evolution.</title>
        <authorList>
            <person name="Chen J."/>
            <person name="Huang Q."/>
            <person name="Gao D."/>
            <person name="Wang J."/>
            <person name="Lang Y."/>
            <person name="Liu T."/>
            <person name="Li B."/>
            <person name="Bai Z."/>
            <person name="Luis Goicoechea J."/>
            <person name="Liang C."/>
            <person name="Chen C."/>
            <person name="Zhang W."/>
            <person name="Sun S."/>
            <person name="Liao Y."/>
            <person name="Zhang X."/>
            <person name="Yang L."/>
            <person name="Song C."/>
            <person name="Wang M."/>
            <person name="Shi J."/>
            <person name="Liu G."/>
            <person name="Liu J."/>
            <person name="Zhou H."/>
            <person name="Zhou W."/>
            <person name="Yu Q."/>
            <person name="An N."/>
            <person name="Chen Y."/>
            <person name="Cai Q."/>
            <person name="Wang B."/>
            <person name="Liu B."/>
            <person name="Min J."/>
            <person name="Huang Y."/>
            <person name="Wu H."/>
            <person name="Li Z."/>
            <person name="Zhang Y."/>
            <person name="Yin Y."/>
            <person name="Song W."/>
            <person name="Jiang J."/>
            <person name="Jackson S.A."/>
            <person name="Wing R.A."/>
            <person name="Wang J."/>
            <person name="Chen M."/>
        </authorList>
    </citation>
    <scope>NUCLEOTIDE SEQUENCE [LARGE SCALE GENOMIC DNA]</scope>
    <source>
        <strain evidence="1">cv. IRGC 101232</strain>
    </source>
</reference>
<dbReference type="Gramene" id="OB06G12040.1">
    <property type="protein sequence ID" value="OB06G12040.1"/>
    <property type="gene ID" value="OB06G12040"/>
</dbReference>
<protein>
    <submittedName>
        <fullName evidence="1">Uncharacterized protein</fullName>
    </submittedName>
</protein>
<evidence type="ECO:0000313" key="2">
    <source>
        <dbReference type="Proteomes" id="UP000006038"/>
    </source>
</evidence>
<reference evidence="1" key="2">
    <citation type="submission" date="2013-04" db="UniProtKB">
        <authorList>
            <consortium name="EnsemblPlants"/>
        </authorList>
    </citation>
    <scope>IDENTIFICATION</scope>
</reference>
<organism evidence="1">
    <name type="scientific">Oryza brachyantha</name>
    <name type="common">malo sina</name>
    <dbReference type="NCBI Taxonomy" id="4533"/>
    <lineage>
        <taxon>Eukaryota</taxon>
        <taxon>Viridiplantae</taxon>
        <taxon>Streptophyta</taxon>
        <taxon>Embryophyta</taxon>
        <taxon>Tracheophyta</taxon>
        <taxon>Spermatophyta</taxon>
        <taxon>Magnoliopsida</taxon>
        <taxon>Liliopsida</taxon>
        <taxon>Poales</taxon>
        <taxon>Poaceae</taxon>
        <taxon>BOP clade</taxon>
        <taxon>Oryzoideae</taxon>
        <taxon>Oryzeae</taxon>
        <taxon>Oryzinae</taxon>
        <taxon>Oryza</taxon>
    </lineage>
</organism>
<dbReference type="Proteomes" id="UP000006038">
    <property type="component" value="Chromosome 6"/>
</dbReference>
<name>J3MB10_ORYBR</name>
<keyword evidence="2" id="KW-1185">Reference proteome</keyword>
<dbReference type="HOGENOM" id="CLU_3074891_0_0_1"/>
<sequence>ADDDSCHPPLPTHGWACDGERWRVLHMTYSKEPTDMIDFNCSSSTGIFSLPHH</sequence>
<accession>J3MB10</accession>
<evidence type="ECO:0000313" key="1">
    <source>
        <dbReference type="EnsemblPlants" id="OB06G12040.1"/>
    </source>
</evidence>
<proteinExistence type="predicted"/>